<sequence length="273" mass="31224">MVHPLSTCLWFNNNALEGAEFYEQVFPEFKWISKNPMAVNYTILGHKFMNLNGGPGFPINPSISFFIQLTDEKLLESTWHKLMEGGMIMMDFNTYPWSKKYGWGSDKFGVSWQLMLVEGENSLVPSFMFVQENVGKAEEAMDFYTSIFPNSASLAKARYEKGEQDVEGYLKFSRTQLNGTIFGAMDSSMKHLFSFSEGVSFVIVVDTQDEIDFYWDKLVAGGKEGKCGWLKDKYGVSWQIVPSILPSLMNNPETAPKTMYNFMQMTKFIIEKL</sequence>
<comment type="caution">
    <text evidence="2">The sequence shown here is derived from an EMBL/GenBank/DDBJ whole genome shotgun (WGS) entry which is preliminary data.</text>
</comment>
<dbReference type="InterPro" id="IPR028973">
    <property type="entry name" value="PhnB-like"/>
</dbReference>
<dbReference type="CDD" id="cd06588">
    <property type="entry name" value="PhnB_like"/>
    <property type="match status" value="2"/>
</dbReference>
<dbReference type="OrthoDB" id="9806473at2"/>
<dbReference type="AlphaFoldDB" id="A0A437PNY0"/>
<feature type="domain" description="PhnB-like" evidence="1">
    <location>
        <begin position="123"/>
        <end position="241"/>
    </location>
</feature>
<dbReference type="SUPFAM" id="SSF54593">
    <property type="entry name" value="Glyoxalase/Bleomycin resistance protein/Dihydroxybiphenyl dioxygenase"/>
    <property type="match status" value="2"/>
</dbReference>
<dbReference type="RefSeq" id="WP_127804454.1">
    <property type="nucleotide sequence ID" value="NZ_SACY01000004.1"/>
</dbReference>
<keyword evidence="3" id="KW-1185">Reference proteome</keyword>
<proteinExistence type="predicted"/>
<name>A0A437PNY0_9BACT</name>
<dbReference type="Gene3D" id="3.10.180.10">
    <property type="entry name" value="2,3-Dihydroxybiphenyl 1,2-Dioxygenase, domain 1"/>
    <property type="match status" value="1"/>
</dbReference>
<feature type="domain" description="PhnB-like" evidence="1">
    <location>
        <begin position="6"/>
        <end position="114"/>
    </location>
</feature>
<dbReference type="Proteomes" id="UP000282832">
    <property type="component" value="Unassembled WGS sequence"/>
</dbReference>
<dbReference type="Pfam" id="PF06983">
    <property type="entry name" value="3-dmu-9_3-mt"/>
    <property type="match status" value="2"/>
</dbReference>
<gene>
    <name evidence="2" type="ORF">EOJ36_08735</name>
</gene>
<accession>A0A437PNY0</accession>
<dbReference type="InterPro" id="IPR029068">
    <property type="entry name" value="Glyas_Bleomycin-R_OHBP_Dase"/>
</dbReference>
<organism evidence="2 3">
    <name type="scientific">Sandaracinomonas limnophila</name>
    <dbReference type="NCBI Taxonomy" id="1862386"/>
    <lineage>
        <taxon>Bacteria</taxon>
        <taxon>Pseudomonadati</taxon>
        <taxon>Bacteroidota</taxon>
        <taxon>Cytophagia</taxon>
        <taxon>Cytophagales</taxon>
        <taxon>Flectobacillaceae</taxon>
        <taxon>Sandaracinomonas</taxon>
    </lineage>
</organism>
<evidence type="ECO:0000259" key="1">
    <source>
        <dbReference type="Pfam" id="PF06983"/>
    </source>
</evidence>
<reference evidence="2 3" key="1">
    <citation type="submission" date="2019-01" db="EMBL/GenBank/DDBJ databases">
        <authorList>
            <person name="Chen W.-M."/>
        </authorList>
    </citation>
    <scope>NUCLEOTIDE SEQUENCE [LARGE SCALE GENOMIC DNA]</scope>
    <source>
        <strain evidence="2 3">FSY-15</strain>
    </source>
</reference>
<dbReference type="EMBL" id="SACY01000004">
    <property type="protein sequence ID" value="RVU24002.1"/>
    <property type="molecule type" value="Genomic_DNA"/>
</dbReference>
<evidence type="ECO:0000313" key="3">
    <source>
        <dbReference type="Proteomes" id="UP000282832"/>
    </source>
</evidence>
<dbReference type="Gene3D" id="3.30.720.110">
    <property type="match status" value="1"/>
</dbReference>
<evidence type="ECO:0000313" key="2">
    <source>
        <dbReference type="EMBL" id="RVU24002.1"/>
    </source>
</evidence>
<protein>
    <submittedName>
        <fullName evidence="2">VOC family protein</fullName>
    </submittedName>
</protein>
<dbReference type="PANTHER" id="PTHR33990">
    <property type="entry name" value="PROTEIN YJDN-RELATED"/>
    <property type="match status" value="1"/>
</dbReference>
<dbReference type="Gene3D" id="3.30.720.100">
    <property type="match status" value="1"/>
</dbReference>